<dbReference type="Proteomes" id="UP000265520">
    <property type="component" value="Unassembled WGS sequence"/>
</dbReference>
<feature type="non-terminal residue" evidence="1">
    <location>
        <position position="30"/>
    </location>
</feature>
<sequence>MNLRVSVEGGECWQRWMTAAPARELGETER</sequence>
<organism evidence="1 2">
    <name type="scientific">Trifolium medium</name>
    <dbReference type="NCBI Taxonomy" id="97028"/>
    <lineage>
        <taxon>Eukaryota</taxon>
        <taxon>Viridiplantae</taxon>
        <taxon>Streptophyta</taxon>
        <taxon>Embryophyta</taxon>
        <taxon>Tracheophyta</taxon>
        <taxon>Spermatophyta</taxon>
        <taxon>Magnoliopsida</taxon>
        <taxon>eudicotyledons</taxon>
        <taxon>Gunneridae</taxon>
        <taxon>Pentapetalae</taxon>
        <taxon>rosids</taxon>
        <taxon>fabids</taxon>
        <taxon>Fabales</taxon>
        <taxon>Fabaceae</taxon>
        <taxon>Papilionoideae</taxon>
        <taxon>50 kb inversion clade</taxon>
        <taxon>NPAAA clade</taxon>
        <taxon>Hologalegina</taxon>
        <taxon>IRL clade</taxon>
        <taxon>Trifolieae</taxon>
        <taxon>Trifolium</taxon>
    </lineage>
</organism>
<evidence type="ECO:0000313" key="2">
    <source>
        <dbReference type="Proteomes" id="UP000265520"/>
    </source>
</evidence>
<reference evidence="1 2" key="1">
    <citation type="journal article" date="2018" name="Front. Plant Sci.">
        <title>Red Clover (Trifolium pratense) and Zigzag Clover (T. medium) - A Picture of Genomic Similarities and Differences.</title>
        <authorList>
            <person name="Dluhosova J."/>
            <person name="Istvanek J."/>
            <person name="Nedelnik J."/>
            <person name="Repkova J."/>
        </authorList>
    </citation>
    <scope>NUCLEOTIDE SEQUENCE [LARGE SCALE GENOMIC DNA]</scope>
    <source>
        <strain evidence="2">cv. 10/8</strain>
        <tissue evidence="1">Leaf</tissue>
    </source>
</reference>
<accession>A0A392RX70</accession>
<comment type="caution">
    <text evidence="1">The sequence shown here is derived from an EMBL/GenBank/DDBJ whole genome shotgun (WGS) entry which is preliminary data.</text>
</comment>
<evidence type="ECO:0000313" key="1">
    <source>
        <dbReference type="EMBL" id="MCI41243.1"/>
    </source>
</evidence>
<dbReference type="AlphaFoldDB" id="A0A392RX70"/>
<keyword evidence="2" id="KW-1185">Reference proteome</keyword>
<proteinExistence type="predicted"/>
<name>A0A392RX70_9FABA</name>
<protein>
    <submittedName>
        <fullName evidence="1">Uncharacterized protein</fullName>
    </submittedName>
</protein>
<dbReference type="EMBL" id="LXQA010289720">
    <property type="protein sequence ID" value="MCI41243.1"/>
    <property type="molecule type" value="Genomic_DNA"/>
</dbReference>